<protein>
    <recommendedName>
        <fullName evidence="6">Flap endonuclease GEN-like 1</fullName>
    </recommendedName>
</protein>
<dbReference type="AlphaFoldDB" id="A0A423TQG4"/>
<dbReference type="PANTHER" id="PTHR11081:SF59">
    <property type="entry name" value="FI23547P1"/>
    <property type="match status" value="1"/>
</dbReference>
<evidence type="ECO:0000256" key="1">
    <source>
        <dbReference type="SAM" id="MobiDB-lite"/>
    </source>
</evidence>
<dbReference type="Gene3D" id="3.40.50.1010">
    <property type="entry name" value="5'-nuclease"/>
    <property type="match status" value="1"/>
</dbReference>
<dbReference type="SUPFAM" id="SSF88723">
    <property type="entry name" value="PIN domain-like"/>
    <property type="match status" value="1"/>
</dbReference>
<dbReference type="InterPro" id="IPR006085">
    <property type="entry name" value="XPG_DNA_repair_N"/>
</dbReference>
<accession>A0A423TQG4</accession>
<organism evidence="4 5">
    <name type="scientific">Penaeus vannamei</name>
    <name type="common">Whiteleg shrimp</name>
    <name type="synonym">Litopenaeus vannamei</name>
    <dbReference type="NCBI Taxonomy" id="6689"/>
    <lineage>
        <taxon>Eukaryota</taxon>
        <taxon>Metazoa</taxon>
        <taxon>Ecdysozoa</taxon>
        <taxon>Arthropoda</taxon>
        <taxon>Crustacea</taxon>
        <taxon>Multicrustacea</taxon>
        <taxon>Malacostraca</taxon>
        <taxon>Eumalacostraca</taxon>
        <taxon>Eucarida</taxon>
        <taxon>Decapoda</taxon>
        <taxon>Dendrobranchiata</taxon>
        <taxon>Penaeoidea</taxon>
        <taxon>Penaeidae</taxon>
        <taxon>Penaeus</taxon>
    </lineage>
</organism>
<dbReference type="STRING" id="6689.A0A423TQG4"/>
<feature type="domain" description="XPG N-terminal" evidence="3">
    <location>
        <begin position="1"/>
        <end position="83"/>
    </location>
</feature>
<evidence type="ECO:0000259" key="3">
    <source>
        <dbReference type="SMART" id="SM00485"/>
    </source>
</evidence>
<dbReference type="InterPro" id="IPR006086">
    <property type="entry name" value="XPG-I_dom"/>
</dbReference>
<comment type="caution">
    <text evidence="4">The sequence shown here is derived from an EMBL/GenBank/DDBJ whole genome shotgun (WGS) entry which is preliminary data.</text>
</comment>
<dbReference type="GO" id="GO:0017108">
    <property type="term" value="F:5'-flap endonuclease activity"/>
    <property type="evidence" value="ECO:0007669"/>
    <property type="project" value="TreeGrafter"/>
</dbReference>
<dbReference type="Proteomes" id="UP000283509">
    <property type="component" value="Unassembled WGS sequence"/>
</dbReference>
<reference evidence="4 5" key="2">
    <citation type="submission" date="2019-01" db="EMBL/GenBank/DDBJ databases">
        <title>The decoding of complex shrimp genome reveals the adaptation for benthos swimmer, frequently molting mechanism and breeding impact on genome.</title>
        <authorList>
            <person name="Sun Y."/>
            <person name="Gao Y."/>
            <person name="Yu Y."/>
        </authorList>
    </citation>
    <scope>NUCLEOTIDE SEQUENCE [LARGE SCALE GENOMIC DNA]</scope>
    <source>
        <tissue evidence="4">Muscle</tissue>
    </source>
</reference>
<dbReference type="SMART" id="SM00485">
    <property type="entry name" value="XPGN"/>
    <property type="match status" value="1"/>
</dbReference>
<evidence type="ECO:0000259" key="2">
    <source>
        <dbReference type="SMART" id="SM00484"/>
    </source>
</evidence>
<dbReference type="InterPro" id="IPR029060">
    <property type="entry name" value="PIN-like_dom_sf"/>
</dbReference>
<dbReference type="Pfam" id="PF00752">
    <property type="entry name" value="XPG_N"/>
    <property type="match status" value="1"/>
</dbReference>
<reference evidence="4 5" key="1">
    <citation type="submission" date="2018-04" db="EMBL/GenBank/DDBJ databases">
        <authorList>
            <person name="Zhang X."/>
            <person name="Yuan J."/>
            <person name="Li F."/>
            <person name="Xiang J."/>
        </authorList>
    </citation>
    <scope>NUCLEOTIDE SEQUENCE [LARGE SCALE GENOMIC DNA]</scope>
    <source>
        <tissue evidence="4">Muscle</tissue>
    </source>
</reference>
<dbReference type="PRINTS" id="PR00853">
    <property type="entry name" value="XPGRADSUPER"/>
</dbReference>
<dbReference type="SMART" id="SM00484">
    <property type="entry name" value="XPGI"/>
    <property type="match status" value="1"/>
</dbReference>
<feature type="region of interest" description="Disordered" evidence="1">
    <location>
        <begin position="299"/>
        <end position="355"/>
    </location>
</feature>
<name>A0A423TQG4_PENVA</name>
<evidence type="ECO:0008006" key="6">
    <source>
        <dbReference type="Google" id="ProtNLM"/>
    </source>
</evidence>
<evidence type="ECO:0000313" key="4">
    <source>
        <dbReference type="EMBL" id="ROT78690.1"/>
    </source>
</evidence>
<feature type="compositionally biased region" description="Polar residues" evidence="1">
    <location>
        <begin position="302"/>
        <end position="312"/>
    </location>
</feature>
<dbReference type="InterPro" id="IPR006084">
    <property type="entry name" value="XPG/Rad2"/>
</dbReference>
<dbReference type="EMBL" id="QCYY01001346">
    <property type="protein sequence ID" value="ROT78690.1"/>
    <property type="molecule type" value="Genomic_DNA"/>
</dbReference>
<feature type="compositionally biased region" description="Basic and acidic residues" evidence="1">
    <location>
        <begin position="319"/>
        <end position="355"/>
    </location>
</feature>
<sequence length="486" mass="54084">MGVKGLWRILQEAQENVPLEQLRNSVLALDASGWVVHVGLRSFFYRVRNLVRAGVVPLVVLDGRVPQEKLSVVAERRWKCLRYKAKRLSSAIRKKMYEEPCTIRPTTALTQVLRGLGAPVVRSEGEAEKLCAWLDQRGVVDGVISSDSDAFLYGAGTVYRLVSTRSGGMCKRIQSRDVRAWCGLSRWALIGVAALLGCDFLRAASGRRAHQGPEAPPSGGSSPFFQGPDRKRLDLVLDEFVSPPALWDFVQTEMLEPDLYVFVGVANREWGWSPKESLIAIAPVLIRWHLEGEETPGVEITPVSSKGVSTTYAKGRGSPKSEEGDLEEQRDREIAKREEEGSEKSDCHTSRAEDIRGKEEGLEVFDLRSELLTEKGDATKDGGRKIDDKQGKMEDEIEKGKADRIELTTDSLNKNKISPVVGSHLDRIISDNRERTSCKAGEGSEIPGCLTVFWRLRSHGIEVRVRTVEALENISMVYDVKKIDNV</sequence>
<keyword evidence="5" id="KW-1185">Reference proteome</keyword>
<proteinExistence type="predicted"/>
<evidence type="ECO:0000313" key="5">
    <source>
        <dbReference type="Proteomes" id="UP000283509"/>
    </source>
</evidence>
<gene>
    <name evidence="4" type="ORF">C7M84_002599</name>
</gene>
<feature type="domain" description="XPG-I" evidence="2">
    <location>
        <begin position="114"/>
        <end position="184"/>
    </location>
</feature>
<dbReference type="PANTHER" id="PTHR11081">
    <property type="entry name" value="FLAP ENDONUCLEASE FAMILY MEMBER"/>
    <property type="match status" value="1"/>
</dbReference>
<dbReference type="Pfam" id="PF00867">
    <property type="entry name" value="XPG_I"/>
    <property type="match status" value="1"/>
</dbReference>